<dbReference type="EMBL" id="OMKW01000001">
    <property type="protein sequence ID" value="SPF28257.1"/>
    <property type="molecule type" value="Genomic_DNA"/>
</dbReference>
<dbReference type="PANTHER" id="PTHR33164">
    <property type="entry name" value="TRANSCRIPTIONAL REGULATOR, MARR FAMILY"/>
    <property type="match status" value="1"/>
</dbReference>
<dbReference type="PANTHER" id="PTHR33164:SF43">
    <property type="entry name" value="HTH-TYPE TRANSCRIPTIONAL REPRESSOR YETL"/>
    <property type="match status" value="1"/>
</dbReference>
<keyword evidence="3" id="KW-1185">Reference proteome</keyword>
<dbReference type="PROSITE" id="PS50995">
    <property type="entry name" value="HTH_MARR_2"/>
    <property type="match status" value="1"/>
</dbReference>
<dbReference type="GO" id="GO:0003700">
    <property type="term" value="F:DNA-binding transcription factor activity"/>
    <property type="evidence" value="ECO:0007669"/>
    <property type="project" value="InterPro"/>
</dbReference>
<evidence type="ECO:0000313" key="2">
    <source>
        <dbReference type="EMBL" id="SPF28257.1"/>
    </source>
</evidence>
<dbReference type="InterPro" id="IPR000835">
    <property type="entry name" value="HTH_MarR-typ"/>
</dbReference>
<dbReference type="AlphaFoldDB" id="A0A2R8A7P3"/>
<dbReference type="GO" id="GO:0006950">
    <property type="term" value="P:response to stress"/>
    <property type="evidence" value="ECO:0007669"/>
    <property type="project" value="TreeGrafter"/>
</dbReference>
<protein>
    <submittedName>
        <fullName evidence="2">Transcriptional regulator SlyA</fullName>
    </submittedName>
</protein>
<dbReference type="InterPro" id="IPR039422">
    <property type="entry name" value="MarR/SlyA-like"/>
</dbReference>
<feature type="domain" description="HTH marR-type" evidence="1">
    <location>
        <begin position="9"/>
        <end position="141"/>
    </location>
</feature>
<sequence length="150" mass="16658">MSQSNYQLHDRMGYQLSRASRSLQTRLEAGLSPLGLTRLKWCALSGIGLEGVSTPSELSEHIGITRPATSRLLRQMMEQGLVMQKNEPRDRRSKTLHLSEAGLHLLGQGRDVVDENNAHFRDKLTTAERQALAGLLAKLVSGEDRALDKI</sequence>
<dbReference type="RefSeq" id="WP_162844866.1">
    <property type="nucleotide sequence ID" value="NZ_OMKW01000001.1"/>
</dbReference>
<name>A0A2R8A7P3_9RHOB</name>
<evidence type="ECO:0000313" key="3">
    <source>
        <dbReference type="Proteomes" id="UP000244932"/>
    </source>
</evidence>
<proteinExistence type="predicted"/>
<dbReference type="SUPFAM" id="SSF46785">
    <property type="entry name" value="Winged helix' DNA-binding domain"/>
    <property type="match status" value="1"/>
</dbReference>
<dbReference type="Proteomes" id="UP000244932">
    <property type="component" value="Unassembled WGS sequence"/>
</dbReference>
<dbReference type="InterPro" id="IPR036388">
    <property type="entry name" value="WH-like_DNA-bd_sf"/>
</dbReference>
<dbReference type="Pfam" id="PF12802">
    <property type="entry name" value="MarR_2"/>
    <property type="match status" value="1"/>
</dbReference>
<gene>
    <name evidence="2" type="primary">slyA_1</name>
    <name evidence="2" type="ORF">POI8812_00555</name>
</gene>
<accession>A0A2R8A7P3</accession>
<dbReference type="SMART" id="SM00347">
    <property type="entry name" value="HTH_MARR"/>
    <property type="match status" value="1"/>
</dbReference>
<organism evidence="2 3">
    <name type="scientific">Pontivivens insulae</name>
    <dbReference type="NCBI Taxonomy" id="1639689"/>
    <lineage>
        <taxon>Bacteria</taxon>
        <taxon>Pseudomonadati</taxon>
        <taxon>Pseudomonadota</taxon>
        <taxon>Alphaproteobacteria</taxon>
        <taxon>Rhodobacterales</taxon>
        <taxon>Paracoccaceae</taxon>
        <taxon>Pontivivens</taxon>
    </lineage>
</organism>
<dbReference type="InterPro" id="IPR036390">
    <property type="entry name" value="WH_DNA-bd_sf"/>
</dbReference>
<reference evidence="2 3" key="1">
    <citation type="submission" date="2018-03" db="EMBL/GenBank/DDBJ databases">
        <authorList>
            <person name="Keele B.F."/>
        </authorList>
    </citation>
    <scope>NUCLEOTIDE SEQUENCE [LARGE SCALE GENOMIC DNA]</scope>
    <source>
        <strain evidence="2 3">CeCT 8812</strain>
    </source>
</reference>
<dbReference type="Gene3D" id="1.10.10.10">
    <property type="entry name" value="Winged helix-like DNA-binding domain superfamily/Winged helix DNA-binding domain"/>
    <property type="match status" value="1"/>
</dbReference>
<evidence type="ECO:0000259" key="1">
    <source>
        <dbReference type="PROSITE" id="PS50995"/>
    </source>
</evidence>
<dbReference type="PRINTS" id="PR00598">
    <property type="entry name" value="HTHMARR"/>
</dbReference>